<reference evidence="10" key="1">
    <citation type="journal article" date="2003" name="Infect. Immun.">
        <title>Variable lipoprotein genes of Mycoplasma agalactiae are activated in vivo by promoter addition via site-specific DNA inversions.</title>
        <authorList>
            <person name="Flitman-Tene R."/>
            <person name="Mudahi-Orenstein S."/>
            <person name="Levisohn S."/>
            <person name="Yogev D."/>
        </authorList>
    </citation>
    <scope>NUCLEOTIDE SEQUENCE</scope>
    <source>
        <strain evidence="10">variant 627#3</strain>
    </source>
</reference>
<dbReference type="EMBL" id="AY195887">
    <property type="protein sequence ID" value="AAO39838.1"/>
    <property type="molecule type" value="Genomic_DNA"/>
</dbReference>
<keyword evidence="5" id="KW-0472">Membrane</keyword>
<dbReference type="GO" id="GO:0005886">
    <property type="term" value="C:plasma membrane"/>
    <property type="evidence" value="ECO:0007669"/>
    <property type="project" value="UniProtKB-SubCell"/>
</dbReference>
<evidence type="ECO:0000256" key="3">
    <source>
        <dbReference type="ARBA" id="ARBA00022729"/>
    </source>
</evidence>
<keyword evidence="2" id="KW-1003">Cell membrane</keyword>
<dbReference type="AlphaFoldDB" id="Q7X2Q3"/>
<accession>Q7X2Q3</accession>
<name>Q7X2Q3_MYCAA</name>
<feature type="chain" id="PRO_5004293322" evidence="9">
    <location>
        <begin position="23"/>
        <end position="441"/>
    </location>
</feature>
<evidence type="ECO:0000256" key="6">
    <source>
        <dbReference type="ARBA" id="ARBA00023139"/>
    </source>
</evidence>
<feature type="signal peptide" evidence="9">
    <location>
        <begin position="1"/>
        <end position="22"/>
    </location>
</feature>
<organism evidence="10">
    <name type="scientific">Mycoplasmopsis agalactiae</name>
    <name type="common">Mycoplasma agalactiae</name>
    <dbReference type="NCBI Taxonomy" id="2110"/>
    <lineage>
        <taxon>Bacteria</taxon>
        <taxon>Bacillati</taxon>
        <taxon>Mycoplasmatota</taxon>
        <taxon>Mycoplasmoidales</taxon>
        <taxon>Metamycoplasmataceae</taxon>
        <taxon>Mycoplasmopsis</taxon>
    </lineage>
</organism>
<keyword evidence="7" id="KW-0449">Lipoprotein</keyword>
<evidence type="ECO:0000256" key="2">
    <source>
        <dbReference type="ARBA" id="ARBA00022475"/>
    </source>
</evidence>
<keyword evidence="4" id="KW-0677">Repeat</keyword>
<evidence type="ECO:0000256" key="7">
    <source>
        <dbReference type="ARBA" id="ARBA00023288"/>
    </source>
</evidence>
<evidence type="ECO:0000256" key="1">
    <source>
        <dbReference type="ARBA" id="ARBA00004193"/>
    </source>
</evidence>
<evidence type="ECO:0000313" key="10">
    <source>
        <dbReference type="EMBL" id="AAO39838.1"/>
    </source>
</evidence>
<comment type="subcellular location">
    <subcellularLocation>
        <location evidence="1">Cell membrane</location>
        <topology evidence="1">Lipid-anchor</topology>
    </subcellularLocation>
</comment>
<sequence>MKKSKFLLLGSVASMASIPFVAAKCGGTKEENKKPAEMPGGTEQPGKPGDTDQPAQPNPGTTPSTPAKPGKTPERMAQDTDVSGADISGSIKTPDTTATKTKLSDALKTIANNNLGKVQVSKEDKDKKEKVEEAIKTALVAKVTTLKGKDLKLKADLSKNSVVVSSNDFEGEVTLKFEVETSSGAKAKLSDALKTIANNNLGKVQVSKEDKDKKEKVEEAIKTALVAKVTTLKGKDLKLKADLSKNSVVVSSNDFEGEVTLKFEVETSSGAKAKLSDALKTIANNNLGKVQVSKEDKDKKEKVEEAIKTALVAKVTTLKGKDLKLKADLSKNSVVVSSNDFEGEVTLKFEVETSSGAKAKLSDALKTIANNNLGKVQVSKEDKDKKEKVEEAIKTALVAKVTTLKGKDLKLKADLSKNSVVVSSNDFEGEVTLKFEVEVKN</sequence>
<feature type="region of interest" description="Disordered" evidence="8">
    <location>
        <begin position="28"/>
        <end position="100"/>
    </location>
</feature>
<evidence type="ECO:0000256" key="9">
    <source>
        <dbReference type="SAM" id="SignalP"/>
    </source>
</evidence>
<keyword evidence="6" id="KW-0564">Palmitate</keyword>
<gene>
    <name evidence="10" type="primary">avgC</name>
</gene>
<evidence type="ECO:0000256" key="4">
    <source>
        <dbReference type="ARBA" id="ARBA00022737"/>
    </source>
</evidence>
<protein>
    <submittedName>
        <fullName evidence="10">AvgC</fullName>
    </submittedName>
</protein>
<proteinExistence type="predicted"/>
<keyword evidence="3 9" id="KW-0732">Signal</keyword>
<feature type="compositionally biased region" description="Polar residues" evidence="8">
    <location>
        <begin position="90"/>
        <end position="100"/>
    </location>
</feature>
<evidence type="ECO:0000256" key="5">
    <source>
        <dbReference type="ARBA" id="ARBA00023136"/>
    </source>
</evidence>
<evidence type="ECO:0000256" key="8">
    <source>
        <dbReference type="SAM" id="MobiDB-lite"/>
    </source>
</evidence>
<feature type="compositionally biased region" description="Polar residues" evidence="8">
    <location>
        <begin position="53"/>
        <end position="65"/>
    </location>
</feature>
<dbReference type="NCBIfam" id="NF033817">
    <property type="entry name" value="Mplas_variab_LP"/>
    <property type="match status" value="1"/>
</dbReference>
<dbReference type="InterPro" id="IPR049890">
    <property type="entry name" value="VlpA-F-like_signal"/>
</dbReference>